<dbReference type="EMBL" id="AP025592">
    <property type="protein sequence ID" value="BDG09713.1"/>
    <property type="molecule type" value="Genomic_DNA"/>
</dbReference>
<sequence>MDAVFEDALRRAIGGLRLPVGPEAVGRLTLFADRLLKWNRRVNLTAVTEPVELAEKHFADSLALLPHIGASRTILDIGSGAGLPGLALACVRPELQVTCCDSVGKKVAFVKAVAAELRLSVRGVAVRATGVPEADSLPRSDVVVSRAMADPDRWVPLGAKYLAECGRLYAMLGRGAEREALEAVGEQSGLELELLEQFALPISGAQRAIARWRPRGERRRAPRA</sequence>
<dbReference type="InterPro" id="IPR029063">
    <property type="entry name" value="SAM-dependent_MTases_sf"/>
</dbReference>
<feature type="binding site" evidence="6">
    <location>
        <position position="78"/>
    </location>
    <ligand>
        <name>S-adenosyl-L-methionine</name>
        <dbReference type="ChEBI" id="CHEBI:59789"/>
    </ligand>
</feature>
<dbReference type="Pfam" id="PF02527">
    <property type="entry name" value="GidB"/>
    <property type="match status" value="1"/>
</dbReference>
<comment type="function">
    <text evidence="6">Specifically methylates the N7 position of a guanine in 16S rRNA.</text>
</comment>
<name>A0ABN6N905_9BACT</name>
<reference evidence="8" key="1">
    <citation type="journal article" date="2022" name="Int. J. Syst. Evol. Microbiol.">
        <title>Anaeromyxobacter oryzae sp. nov., Anaeromyxobacter diazotrophicus sp. nov. and Anaeromyxobacter paludicola sp. nov., isolated from paddy soils.</title>
        <authorList>
            <person name="Itoh H."/>
            <person name="Xu Z."/>
            <person name="Mise K."/>
            <person name="Masuda Y."/>
            <person name="Ushijima N."/>
            <person name="Hayakawa C."/>
            <person name="Shiratori Y."/>
            <person name="Senoo K."/>
        </authorList>
    </citation>
    <scope>NUCLEOTIDE SEQUENCE [LARGE SCALE GENOMIC DNA]</scope>
    <source>
        <strain evidence="8">Red630</strain>
    </source>
</reference>
<dbReference type="PANTHER" id="PTHR31760:SF0">
    <property type="entry name" value="S-ADENOSYL-L-METHIONINE-DEPENDENT METHYLTRANSFERASES SUPERFAMILY PROTEIN"/>
    <property type="match status" value="1"/>
</dbReference>
<dbReference type="InterPro" id="IPR003682">
    <property type="entry name" value="rRNA_ssu_MeTfrase_G"/>
</dbReference>
<dbReference type="EC" id="2.1.1.-" evidence="6"/>
<organism evidence="7 8">
    <name type="scientific">Anaeromyxobacter paludicola</name>
    <dbReference type="NCBI Taxonomy" id="2918171"/>
    <lineage>
        <taxon>Bacteria</taxon>
        <taxon>Pseudomonadati</taxon>
        <taxon>Myxococcota</taxon>
        <taxon>Myxococcia</taxon>
        <taxon>Myxococcales</taxon>
        <taxon>Cystobacterineae</taxon>
        <taxon>Anaeromyxobacteraceae</taxon>
        <taxon>Anaeromyxobacter</taxon>
    </lineage>
</organism>
<dbReference type="Proteomes" id="UP001162734">
    <property type="component" value="Chromosome"/>
</dbReference>
<dbReference type="PANTHER" id="PTHR31760">
    <property type="entry name" value="S-ADENOSYL-L-METHIONINE-DEPENDENT METHYLTRANSFERASES SUPERFAMILY PROTEIN"/>
    <property type="match status" value="1"/>
</dbReference>
<evidence type="ECO:0000256" key="2">
    <source>
        <dbReference type="ARBA" id="ARBA00022552"/>
    </source>
</evidence>
<accession>A0ABN6N905</accession>
<dbReference type="NCBIfam" id="TIGR00138">
    <property type="entry name" value="rsmG_gidB"/>
    <property type="match status" value="1"/>
</dbReference>
<dbReference type="PIRSF" id="PIRSF003078">
    <property type="entry name" value="GidB"/>
    <property type="match status" value="1"/>
</dbReference>
<dbReference type="SUPFAM" id="SSF53335">
    <property type="entry name" value="S-adenosyl-L-methionine-dependent methyltransferases"/>
    <property type="match status" value="1"/>
</dbReference>
<keyword evidence="3 6" id="KW-0489">Methyltransferase</keyword>
<evidence type="ECO:0000256" key="4">
    <source>
        <dbReference type="ARBA" id="ARBA00022679"/>
    </source>
</evidence>
<evidence type="ECO:0000256" key="5">
    <source>
        <dbReference type="ARBA" id="ARBA00022691"/>
    </source>
</evidence>
<keyword evidence="4 6" id="KW-0808">Transferase</keyword>
<dbReference type="HAMAP" id="MF_00074">
    <property type="entry name" value="16SrRNA_methyltr_G"/>
    <property type="match status" value="1"/>
</dbReference>
<evidence type="ECO:0000256" key="6">
    <source>
        <dbReference type="HAMAP-Rule" id="MF_00074"/>
    </source>
</evidence>
<comment type="caution">
    <text evidence="6">Lacks conserved residue(s) required for the propagation of feature annotation.</text>
</comment>
<evidence type="ECO:0000256" key="1">
    <source>
        <dbReference type="ARBA" id="ARBA00022490"/>
    </source>
</evidence>
<feature type="binding site" evidence="6">
    <location>
        <position position="146"/>
    </location>
    <ligand>
        <name>S-adenosyl-L-methionine</name>
        <dbReference type="ChEBI" id="CHEBI:59789"/>
    </ligand>
</feature>
<evidence type="ECO:0000313" key="8">
    <source>
        <dbReference type="Proteomes" id="UP001162734"/>
    </source>
</evidence>
<gene>
    <name evidence="6" type="primary">rsmG</name>
    <name evidence="7" type="ORF">AMPC_28260</name>
</gene>
<comment type="similarity">
    <text evidence="6">Belongs to the methyltransferase superfamily. RNA methyltransferase RsmG family.</text>
</comment>
<dbReference type="Gene3D" id="3.40.50.150">
    <property type="entry name" value="Vaccinia Virus protein VP39"/>
    <property type="match status" value="1"/>
</dbReference>
<comment type="subcellular location">
    <subcellularLocation>
        <location evidence="6">Cytoplasm</location>
    </subcellularLocation>
</comment>
<proteinExistence type="inferred from homology"/>
<evidence type="ECO:0000256" key="3">
    <source>
        <dbReference type="ARBA" id="ARBA00022603"/>
    </source>
</evidence>
<keyword evidence="5 6" id="KW-0949">S-adenosyl-L-methionine</keyword>
<dbReference type="CDD" id="cd02440">
    <property type="entry name" value="AdoMet_MTases"/>
    <property type="match status" value="1"/>
</dbReference>
<protein>
    <recommendedName>
        <fullName evidence="6">Ribosomal RNA small subunit methyltransferase G</fullName>
        <ecNumber evidence="6">2.1.1.-</ecNumber>
    </recommendedName>
    <alternativeName>
        <fullName evidence="6">16S rRNA 7-methylguanosine methyltransferase</fullName>
        <shortName evidence="6">16S rRNA m7G methyltransferase</shortName>
    </alternativeName>
</protein>
<keyword evidence="2 6" id="KW-0698">rRNA processing</keyword>
<dbReference type="RefSeq" id="WP_248341987.1">
    <property type="nucleotide sequence ID" value="NZ_AP025592.1"/>
</dbReference>
<evidence type="ECO:0000313" key="7">
    <source>
        <dbReference type="EMBL" id="BDG09713.1"/>
    </source>
</evidence>
<feature type="binding site" evidence="6">
    <location>
        <position position="83"/>
    </location>
    <ligand>
        <name>S-adenosyl-L-methionine</name>
        <dbReference type="ChEBI" id="CHEBI:59789"/>
    </ligand>
</feature>
<keyword evidence="1 6" id="KW-0963">Cytoplasm</keyword>
<keyword evidence="8" id="KW-1185">Reference proteome</keyword>